<protein>
    <recommendedName>
        <fullName evidence="3">Lipocalin-like domain-containing protein</fullName>
    </recommendedName>
</protein>
<dbReference type="RefSeq" id="WP_394846938.1">
    <property type="nucleotide sequence ID" value="NZ_CP089982.1"/>
</dbReference>
<accession>A0ABZ2KFP3</accession>
<keyword evidence="2" id="KW-1185">Reference proteome</keyword>
<evidence type="ECO:0008006" key="3">
    <source>
        <dbReference type="Google" id="ProtNLM"/>
    </source>
</evidence>
<gene>
    <name evidence="1" type="ORF">LZC95_05660</name>
</gene>
<organism evidence="1 2">
    <name type="scientific">Pendulispora brunnea</name>
    <dbReference type="NCBI Taxonomy" id="2905690"/>
    <lineage>
        <taxon>Bacteria</taxon>
        <taxon>Pseudomonadati</taxon>
        <taxon>Myxococcota</taxon>
        <taxon>Myxococcia</taxon>
        <taxon>Myxococcales</taxon>
        <taxon>Sorangiineae</taxon>
        <taxon>Pendulisporaceae</taxon>
        <taxon>Pendulispora</taxon>
    </lineage>
</organism>
<proteinExistence type="predicted"/>
<evidence type="ECO:0000313" key="2">
    <source>
        <dbReference type="Proteomes" id="UP001379533"/>
    </source>
</evidence>
<name>A0ABZ2KFP3_9BACT</name>
<sequence>MQPITRDRDHFDGAPGTDAAASELDVTGLLGTWVNCNVNSCGIVRADIAYITGRGHALALRPYGGTEGGLIPWGSAPAAVLSDDVSSLRAIGLTASFDQGFQRVLVVGYLNRGHLSFETATIFTDGSARAPYLTRHHFYRLPR</sequence>
<reference evidence="1 2" key="1">
    <citation type="submission" date="2021-12" db="EMBL/GenBank/DDBJ databases">
        <title>Discovery of the Pendulisporaceae a myxobacterial family with distinct sporulation behavior and unique specialized metabolism.</title>
        <authorList>
            <person name="Garcia R."/>
            <person name="Popoff A."/>
            <person name="Bader C.D."/>
            <person name="Loehr J."/>
            <person name="Walesch S."/>
            <person name="Walt C."/>
            <person name="Boldt J."/>
            <person name="Bunk B."/>
            <person name="Haeckl F.J.F.P.J."/>
            <person name="Gunesch A.P."/>
            <person name="Birkelbach J."/>
            <person name="Nuebel U."/>
            <person name="Pietschmann T."/>
            <person name="Bach T."/>
            <person name="Mueller R."/>
        </authorList>
    </citation>
    <scope>NUCLEOTIDE SEQUENCE [LARGE SCALE GENOMIC DNA]</scope>
    <source>
        <strain evidence="1 2">MSr12523</strain>
    </source>
</reference>
<dbReference type="EMBL" id="CP089982">
    <property type="protein sequence ID" value="WXA96322.1"/>
    <property type="molecule type" value="Genomic_DNA"/>
</dbReference>
<evidence type="ECO:0000313" key="1">
    <source>
        <dbReference type="EMBL" id="WXA96322.1"/>
    </source>
</evidence>
<dbReference type="Proteomes" id="UP001379533">
    <property type="component" value="Chromosome"/>
</dbReference>